<sequence length="291" mass="33462">MDVPHQLINILRSFLQDRTFKVKIGDILSASRKISAGVPQGSCLSPHLFSIYINDMPLDKEANIALFAEDTVFYATGATNNAAIKRVQRQIDLAVLWFKQWKITLNPSKTKAIMFSNKPLYQAKTLHFENTQIKWSNTVKYLGVTIDSKLNFVNHIKTTLHKASEAKFSLFPLINKFSPLPLKTKLYISNMYIRPIIMYASPVWSSNLSNSSWQKLETFQSKVLRLLTGSDWYVSNHTIRSSLNMLSIKDTVNKEKNATTQKIQNSNYDHISFIFNRKSHKELFKKRPLSI</sequence>
<proteinExistence type="predicted"/>
<feature type="domain" description="Reverse transcriptase" evidence="1">
    <location>
        <begin position="1"/>
        <end position="146"/>
    </location>
</feature>
<dbReference type="PANTHER" id="PTHR33332">
    <property type="entry name" value="REVERSE TRANSCRIPTASE DOMAIN-CONTAINING PROTEIN"/>
    <property type="match status" value="1"/>
</dbReference>
<dbReference type="Pfam" id="PF00078">
    <property type="entry name" value="RVT_1"/>
    <property type="match status" value="1"/>
</dbReference>
<keyword evidence="2" id="KW-0808">Transferase</keyword>
<reference evidence="2" key="1">
    <citation type="submission" date="2018-04" db="EMBL/GenBank/DDBJ databases">
        <title>Transcriptome of Schizaphis graminum biotype I.</title>
        <authorList>
            <person name="Scully E.D."/>
            <person name="Geib S.M."/>
            <person name="Palmer N.A."/>
            <person name="Koch K."/>
            <person name="Bradshaw J."/>
            <person name="Heng-Moss T."/>
            <person name="Sarath G."/>
        </authorList>
    </citation>
    <scope>NUCLEOTIDE SEQUENCE</scope>
</reference>
<dbReference type="SUPFAM" id="SSF56672">
    <property type="entry name" value="DNA/RNA polymerases"/>
    <property type="match status" value="1"/>
</dbReference>
<organism evidence="2">
    <name type="scientific">Schizaphis graminum</name>
    <name type="common">Green bug aphid</name>
    <dbReference type="NCBI Taxonomy" id="13262"/>
    <lineage>
        <taxon>Eukaryota</taxon>
        <taxon>Metazoa</taxon>
        <taxon>Ecdysozoa</taxon>
        <taxon>Arthropoda</taxon>
        <taxon>Hexapoda</taxon>
        <taxon>Insecta</taxon>
        <taxon>Pterygota</taxon>
        <taxon>Neoptera</taxon>
        <taxon>Paraneoptera</taxon>
        <taxon>Hemiptera</taxon>
        <taxon>Sternorrhyncha</taxon>
        <taxon>Aphidomorpha</taxon>
        <taxon>Aphidoidea</taxon>
        <taxon>Aphididae</taxon>
        <taxon>Aphidini</taxon>
        <taxon>Schizaphis</taxon>
    </lineage>
</organism>
<dbReference type="InterPro" id="IPR000477">
    <property type="entry name" value="RT_dom"/>
</dbReference>
<evidence type="ECO:0000259" key="1">
    <source>
        <dbReference type="PROSITE" id="PS50878"/>
    </source>
</evidence>
<dbReference type="InterPro" id="IPR043502">
    <property type="entry name" value="DNA/RNA_pol_sf"/>
</dbReference>
<dbReference type="PROSITE" id="PS50878">
    <property type="entry name" value="RT_POL"/>
    <property type="match status" value="1"/>
</dbReference>
<keyword evidence="2" id="KW-0548">Nucleotidyltransferase</keyword>
<gene>
    <name evidence="2" type="primary">RTase_40</name>
    <name evidence="2" type="ORF">g.77729</name>
</gene>
<keyword evidence="2" id="KW-0695">RNA-directed DNA polymerase</keyword>
<protein>
    <submittedName>
        <fullName evidence="2">Putative RNA-directed DNA polymerase</fullName>
    </submittedName>
</protein>
<evidence type="ECO:0000313" key="2">
    <source>
        <dbReference type="EMBL" id="MBY12786.1"/>
    </source>
</evidence>
<name>A0A2S2N7M6_SCHGA</name>
<dbReference type="AlphaFoldDB" id="A0A2S2N7M6"/>
<dbReference type="GO" id="GO:0003964">
    <property type="term" value="F:RNA-directed DNA polymerase activity"/>
    <property type="evidence" value="ECO:0007669"/>
    <property type="project" value="UniProtKB-KW"/>
</dbReference>
<dbReference type="EMBL" id="GGMR01000167">
    <property type="protein sequence ID" value="MBY12786.1"/>
    <property type="molecule type" value="Transcribed_RNA"/>
</dbReference>
<accession>A0A2S2N7M6</accession>